<comment type="caution">
    <text evidence="4">The sequence shown here is derived from an EMBL/GenBank/DDBJ whole genome shotgun (WGS) entry which is preliminary data.</text>
</comment>
<reference evidence="4" key="1">
    <citation type="journal article" date="2014" name="Int. J. Syst. Evol. Microbiol.">
        <title>Complete genome sequence of Corynebacterium casei LMG S-19264T (=DSM 44701T), isolated from a smear-ripened cheese.</title>
        <authorList>
            <consortium name="US DOE Joint Genome Institute (JGI-PGF)"/>
            <person name="Walter F."/>
            <person name="Albersmeier A."/>
            <person name="Kalinowski J."/>
            <person name="Ruckert C."/>
        </authorList>
    </citation>
    <scope>NUCLEOTIDE SEQUENCE</scope>
    <source>
        <strain evidence="4">CGMCC 4.7299</strain>
    </source>
</reference>
<organism evidence="4 5">
    <name type="scientific">Mangrovihabitans endophyticus</name>
    <dbReference type="NCBI Taxonomy" id="1751298"/>
    <lineage>
        <taxon>Bacteria</taxon>
        <taxon>Bacillati</taxon>
        <taxon>Actinomycetota</taxon>
        <taxon>Actinomycetes</taxon>
        <taxon>Micromonosporales</taxon>
        <taxon>Micromonosporaceae</taxon>
        <taxon>Mangrovihabitans</taxon>
    </lineage>
</organism>
<gene>
    <name evidence="4" type="ORF">GCM10012284_03120</name>
</gene>
<dbReference type="Gene3D" id="3.30.420.40">
    <property type="match status" value="1"/>
</dbReference>
<reference evidence="4" key="2">
    <citation type="submission" date="2020-09" db="EMBL/GenBank/DDBJ databases">
        <authorList>
            <person name="Sun Q."/>
            <person name="Zhou Y."/>
        </authorList>
    </citation>
    <scope>NUCLEOTIDE SEQUENCE</scope>
    <source>
        <strain evidence="4">CGMCC 4.7299</strain>
    </source>
</reference>
<name>A0A8J3BTB3_9ACTN</name>
<dbReference type="InterPro" id="IPR038152">
    <property type="entry name" value="Carbam_trans_C_sf"/>
</dbReference>
<protein>
    <submittedName>
        <fullName evidence="4">Carbamoyltransferase</fullName>
    </submittedName>
</protein>
<feature type="domain" description="Carbamoyltransferase C-terminal" evidence="3">
    <location>
        <begin position="390"/>
        <end position="530"/>
    </location>
</feature>
<dbReference type="AlphaFoldDB" id="A0A8J3BTB3"/>
<evidence type="ECO:0000313" key="4">
    <source>
        <dbReference type="EMBL" id="GGK72671.1"/>
    </source>
</evidence>
<dbReference type="Gene3D" id="3.90.870.20">
    <property type="entry name" value="Carbamoyltransferase, C-terminal domain"/>
    <property type="match status" value="1"/>
</dbReference>
<dbReference type="PANTHER" id="PTHR34847">
    <property type="entry name" value="NODULATION PROTEIN U"/>
    <property type="match status" value="1"/>
</dbReference>
<evidence type="ECO:0000259" key="3">
    <source>
        <dbReference type="Pfam" id="PF16861"/>
    </source>
</evidence>
<dbReference type="SUPFAM" id="SSF53067">
    <property type="entry name" value="Actin-like ATPase domain"/>
    <property type="match status" value="1"/>
</dbReference>
<accession>A0A8J3BTB3</accession>
<dbReference type="Pfam" id="PF02543">
    <property type="entry name" value="Carbam_trans_N"/>
    <property type="match status" value="1"/>
</dbReference>
<proteinExistence type="inferred from homology"/>
<dbReference type="EMBL" id="BMMX01000001">
    <property type="protein sequence ID" value="GGK72671.1"/>
    <property type="molecule type" value="Genomic_DNA"/>
</dbReference>
<keyword evidence="5" id="KW-1185">Reference proteome</keyword>
<sequence length="554" mass="61536">MLICGVKVTHDGTVALLDDNRLIGSVEMEKLDNGLRYAELTDLATIERIVRELGYDVRDVEAFVVDGWGYGERRPTVRTGGPDGPVHLPVAPYREAALTDDTAKVWEFDGLPLAGSELKYTSYHHVTGHIYAAYCASPFAAAGEPSFVLVWDGGILPRCYYVRPDGPRVENLGPVLGLIGNIYPTFAMRFPPFRPQDLGGPPERQAFHQLTVPGKVMAYTALGQVRPELCEEFDRIYDTELTVSMAFAATFADRFLERTRTWAYEPSDAMASFQHWVGERLVGALRRVRERAGDRVPNLCLSGGCALNIKWNSAVRRSELFDAVWVPPFPNDSGSALGVACAEMVRRTGTVALDWSVYRGPAMPKPTSVEGYRSDRCTVTDLAEVLHRTGEPVLVLHDRAELGPRALGHRSILAAPTASEMKHRLNSIKKREAYRPVSPICLEDRAQAIFDPGTPDPYMLFEHQIRPDWRARIPAVMHLDGSARLQTVNPRQAPVIAELLARYEQLSGVPVLCNTSANFNGSGFFPDLDSAARWGQVRYIWNDGVLWTREQAAS</sequence>
<comment type="similarity">
    <text evidence="1">Belongs to the NodU/CmcH family.</text>
</comment>
<dbReference type="InterPro" id="IPR031730">
    <property type="entry name" value="Carbam_trans_C"/>
</dbReference>
<evidence type="ECO:0000256" key="1">
    <source>
        <dbReference type="ARBA" id="ARBA00006129"/>
    </source>
</evidence>
<feature type="domain" description="Carbamoyltransferase" evidence="2">
    <location>
        <begin position="3"/>
        <end position="341"/>
    </location>
</feature>
<dbReference type="Pfam" id="PF16861">
    <property type="entry name" value="Carbam_trans_C"/>
    <property type="match status" value="1"/>
</dbReference>
<dbReference type="GO" id="GO:0003824">
    <property type="term" value="F:catalytic activity"/>
    <property type="evidence" value="ECO:0007669"/>
    <property type="project" value="InterPro"/>
</dbReference>
<dbReference type="Proteomes" id="UP000656042">
    <property type="component" value="Unassembled WGS sequence"/>
</dbReference>
<dbReference type="PANTHER" id="PTHR34847:SF1">
    <property type="entry name" value="NODULATION PROTEIN U"/>
    <property type="match status" value="1"/>
</dbReference>
<evidence type="ECO:0000313" key="5">
    <source>
        <dbReference type="Proteomes" id="UP000656042"/>
    </source>
</evidence>
<dbReference type="InterPro" id="IPR003696">
    <property type="entry name" value="Carbtransf_dom"/>
</dbReference>
<dbReference type="InterPro" id="IPR043129">
    <property type="entry name" value="ATPase_NBD"/>
</dbReference>
<evidence type="ECO:0000259" key="2">
    <source>
        <dbReference type="Pfam" id="PF02543"/>
    </source>
</evidence>
<dbReference type="InterPro" id="IPR051338">
    <property type="entry name" value="NodU/CmcH_Carbamoyltrnsfr"/>
</dbReference>